<dbReference type="OrthoDB" id="167295at2759"/>
<name>A0A835V2A1_VANPL</name>
<dbReference type="AlphaFoldDB" id="A0A835V2A1"/>
<evidence type="ECO:0000256" key="2">
    <source>
        <dbReference type="ARBA" id="ARBA00022692"/>
    </source>
</evidence>
<evidence type="ECO:0000256" key="4">
    <source>
        <dbReference type="ARBA" id="ARBA00022989"/>
    </source>
</evidence>
<dbReference type="GO" id="GO:0006816">
    <property type="term" value="P:calcium ion transport"/>
    <property type="evidence" value="ECO:0007669"/>
    <property type="project" value="TreeGrafter"/>
</dbReference>
<dbReference type="PANTHER" id="PTHR16875:SF0">
    <property type="entry name" value="SELENOPROTEIN K"/>
    <property type="match status" value="1"/>
</dbReference>
<keyword evidence="2 7" id="KW-0812">Transmembrane</keyword>
<feature type="compositionally biased region" description="Gly residues" evidence="6">
    <location>
        <begin position="60"/>
        <end position="76"/>
    </location>
</feature>
<dbReference type="GO" id="GO:0005789">
    <property type="term" value="C:endoplasmic reticulum membrane"/>
    <property type="evidence" value="ECO:0007669"/>
    <property type="project" value="TreeGrafter"/>
</dbReference>
<gene>
    <name evidence="8" type="ORF">HPP92_010896</name>
</gene>
<evidence type="ECO:0000313" key="9">
    <source>
        <dbReference type="Proteomes" id="UP000639772"/>
    </source>
</evidence>
<comment type="subcellular location">
    <subcellularLocation>
        <location evidence="1">Membrane</location>
        <topology evidence="1">Single-pass membrane protein</topology>
    </subcellularLocation>
</comment>
<feature type="transmembrane region" description="Helical" evidence="7">
    <location>
        <begin position="20"/>
        <end position="40"/>
    </location>
</feature>
<keyword evidence="4 7" id="KW-1133">Transmembrane helix</keyword>
<evidence type="ECO:0000256" key="1">
    <source>
        <dbReference type="ARBA" id="ARBA00004167"/>
    </source>
</evidence>
<dbReference type="GO" id="GO:0032469">
    <property type="term" value="P:endoplasmic reticulum calcium ion homeostasis"/>
    <property type="evidence" value="ECO:0007669"/>
    <property type="project" value="TreeGrafter"/>
</dbReference>
<dbReference type="PANTHER" id="PTHR16875">
    <property type="entry name" value="SELENOPROTEIN K"/>
    <property type="match status" value="1"/>
</dbReference>
<reference evidence="8 9" key="1">
    <citation type="journal article" date="2020" name="Nat. Food">
        <title>A phased Vanilla planifolia genome enables genetic improvement of flavour and production.</title>
        <authorList>
            <person name="Hasing T."/>
            <person name="Tang H."/>
            <person name="Brym M."/>
            <person name="Khazi F."/>
            <person name="Huang T."/>
            <person name="Chambers A.H."/>
        </authorList>
    </citation>
    <scope>NUCLEOTIDE SEQUENCE [LARGE SCALE GENOMIC DNA]</scope>
    <source>
        <tissue evidence="8">Leaf</tissue>
    </source>
</reference>
<accession>A0A835V2A1</accession>
<evidence type="ECO:0000256" key="6">
    <source>
        <dbReference type="SAM" id="MobiDB-lite"/>
    </source>
</evidence>
<dbReference type="Pfam" id="PF10961">
    <property type="entry name" value="SelK_SelG"/>
    <property type="match status" value="1"/>
</dbReference>
<dbReference type="Proteomes" id="UP000639772">
    <property type="component" value="Unassembled WGS sequence"/>
</dbReference>
<sequence length="102" mass="10662">MGYVENGVVKSKRTPWRLSIISDFFRAILNFIQVFFATMFSMSKTDEYKKSSGAGKKWDGGSGGGGPGGGPGGGRPRGPRTLADLRANDHSSLPACGSCCGG</sequence>
<keyword evidence="5 7" id="KW-0472">Membrane</keyword>
<dbReference type="EMBL" id="JADCNM010000005">
    <property type="protein sequence ID" value="KAG0482812.1"/>
    <property type="molecule type" value="Genomic_DNA"/>
</dbReference>
<dbReference type="GO" id="GO:0005794">
    <property type="term" value="C:Golgi apparatus"/>
    <property type="evidence" value="ECO:0007669"/>
    <property type="project" value="TreeGrafter"/>
</dbReference>
<proteinExistence type="predicted"/>
<evidence type="ECO:0000313" key="8">
    <source>
        <dbReference type="EMBL" id="KAG0482812.1"/>
    </source>
</evidence>
<protein>
    <recommendedName>
        <fullName evidence="10">Glycine-rich protein</fullName>
    </recommendedName>
</protein>
<feature type="region of interest" description="Disordered" evidence="6">
    <location>
        <begin position="48"/>
        <end position="102"/>
    </location>
</feature>
<organism evidence="8 9">
    <name type="scientific">Vanilla planifolia</name>
    <name type="common">Vanilla</name>
    <dbReference type="NCBI Taxonomy" id="51239"/>
    <lineage>
        <taxon>Eukaryota</taxon>
        <taxon>Viridiplantae</taxon>
        <taxon>Streptophyta</taxon>
        <taxon>Embryophyta</taxon>
        <taxon>Tracheophyta</taxon>
        <taxon>Spermatophyta</taxon>
        <taxon>Magnoliopsida</taxon>
        <taxon>Liliopsida</taxon>
        <taxon>Asparagales</taxon>
        <taxon>Orchidaceae</taxon>
        <taxon>Vanilloideae</taxon>
        <taxon>Vanilleae</taxon>
        <taxon>Vanilla</taxon>
    </lineage>
</organism>
<evidence type="ECO:0000256" key="3">
    <source>
        <dbReference type="ARBA" id="ARBA00022933"/>
    </source>
</evidence>
<dbReference type="InterPro" id="IPR024491">
    <property type="entry name" value="Se_SelK/SelG"/>
</dbReference>
<evidence type="ECO:0000256" key="7">
    <source>
        <dbReference type="SAM" id="Phobius"/>
    </source>
</evidence>
<evidence type="ECO:0008006" key="10">
    <source>
        <dbReference type="Google" id="ProtNLM"/>
    </source>
</evidence>
<comment type="caution">
    <text evidence="8">The sequence shown here is derived from an EMBL/GenBank/DDBJ whole genome shotgun (WGS) entry which is preliminary data.</text>
</comment>
<keyword evidence="3" id="KW-0712">Selenocysteine</keyword>
<evidence type="ECO:0000256" key="5">
    <source>
        <dbReference type="ARBA" id="ARBA00023136"/>
    </source>
</evidence>